<accession>A0A7R9E9T7</accession>
<name>A0A7R9E9T7_9NEOP</name>
<protein>
    <submittedName>
        <fullName evidence="1">Uncharacterized protein</fullName>
    </submittedName>
</protein>
<proteinExistence type="predicted"/>
<reference evidence="1" key="1">
    <citation type="submission" date="2020-11" db="EMBL/GenBank/DDBJ databases">
        <authorList>
            <person name="Tran Van P."/>
        </authorList>
    </citation>
    <scope>NUCLEOTIDE SEQUENCE</scope>
</reference>
<dbReference type="EMBL" id="OB794334">
    <property type="protein sequence ID" value="CAD7430095.1"/>
    <property type="molecule type" value="Genomic_DNA"/>
</dbReference>
<evidence type="ECO:0000313" key="1">
    <source>
        <dbReference type="EMBL" id="CAD7430095.1"/>
    </source>
</evidence>
<organism evidence="1">
    <name type="scientific">Timema monikensis</name>
    <dbReference type="NCBI Taxonomy" id="170555"/>
    <lineage>
        <taxon>Eukaryota</taxon>
        <taxon>Metazoa</taxon>
        <taxon>Ecdysozoa</taxon>
        <taxon>Arthropoda</taxon>
        <taxon>Hexapoda</taxon>
        <taxon>Insecta</taxon>
        <taxon>Pterygota</taxon>
        <taxon>Neoptera</taxon>
        <taxon>Polyneoptera</taxon>
        <taxon>Phasmatodea</taxon>
        <taxon>Timematodea</taxon>
        <taxon>Timematoidea</taxon>
        <taxon>Timematidae</taxon>
        <taxon>Timema</taxon>
    </lineage>
</organism>
<sequence length="169" mass="19006">MFISRIRFESLWGAVGIDLDIEIFGPVFSLACRAARLCYPHPDNLLVKTLGELVSQFKDLNKQVENQDSGRVRGGWRRCERGMILETVGSGDGLYDWFRGSLPSPLSCAGDSRTWVLSLWQLGEKYHDEGDGLQPCSRTTNFFCSSPPPPRPCRELRCLICLKVRIPVG</sequence>
<gene>
    <name evidence="1" type="ORF">TMSB3V08_LOCUS6864</name>
</gene>
<dbReference type="AlphaFoldDB" id="A0A7R9E9T7"/>